<gene>
    <name evidence="1" type="ORF">GCM10009802_51210</name>
</gene>
<protein>
    <submittedName>
        <fullName evidence="1">Uncharacterized protein</fullName>
    </submittedName>
</protein>
<name>A0ABN2ZE61_9ACTN</name>
<comment type="caution">
    <text evidence="1">The sequence shown here is derived from an EMBL/GenBank/DDBJ whole genome shotgun (WGS) entry which is preliminary data.</text>
</comment>
<evidence type="ECO:0000313" key="2">
    <source>
        <dbReference type="Proteomes" id="UP001500443"/>
    </source>
</evidence>
<sequence>MARPAAAFFAGAFFAAFFAVVFFAVDFFAAGAVFFATMAGTPSHIVILFANGAGTINRHCVRGNRARHG</sequence>
<dbReference type="Proteomes" id="UP001500443">
    <property type="component" value="Unassembled WGS sequence"/>
</dbReference>
<proteinExistence type="predicted"/>
<dbReference type="EMBL" id="BAAAPF010000225">
    <property type="protein sequence ID" value="GAA2140849.1"/>
    <property type="molecule type" value="Genomic_DNA"/>
</dbReference>
<organism evidence="1 2">
    <name type="scientific">Streptomyces synnematoformans</name>
    <dbReference type="NCBI Taxonomy" id="415721"/>
    <lineage>
        <taxon>Bacteria</taxon>
        <taxon>Bacillati</taxon>
        <taxon>Actinomycetota</taxon>
        <taxon>Actinomycetes</taxon>
        <taxon>Kitasatosporales</taxon>
        <taxon>Streptomycetaceae</taxon>
        <taxon>Streptomyces</taxon>
    </lineage>
</organism>
<evidence type="ECO:0000313" key="1">
    <source>
        <dbReference type="EMBL" id="GAA2140849.1"/>
    </source>
</evidence>
<accession>A0ABN2ZE61</accession>
<keyword evidence="2" id="KW-1185">Reference proteome</keyword>
<reference evidence="1 2" key="1">
    <citation type="journal article" date="2019" name="Int. J. Syst. Evol. Microbiol.">
        <title>The Global Catalogue of Microorganisms (GCM) 10K type strain sequencing project: providing services to taxonomists for standard genome sequencing and annotation.</title>
        <authorList>
            <consortium name="The Broad Institute Genomics Platform"/>
            <consortium name="The Broad Institute Genome Sequencing Center for Infectious Disease"/>
            <person name="Wu L."/>
            <person name="Ma J."/>
        </authorList>
    </citation>
    <scope>NUCLEOTIDE SEQUENCE [LARGE SCALE GENOMIC DNA]</scope>
    <source>
        <strain evidence="1 2">JCM 15481</strain>
    </source>
</reference>